<feature type="compositionally biased region" description="Low complexity" evidence="1">
    <location>
        <begin position="277"/>
        <end position="292"/>
    </location>
</feature>
<feature type="compositionally biased region" description="Polar residues" evidence="1">
    <location>
        <begin position="1"/>
        <end position="11"/>
    </location>
</feature>
<evidence type="ECO:0000259" key="2">
    <source>
        <dbReference type="PROSITE" id="PS50234"/>
    </source>
</evidence>
<evidence type="ECO:0000313" key="3">
    <source>
        <dbReference type="EMBL" id="PNW75005.1"/>
    </source>
</evidence>
<reference evidence="3 4" key="1">
    <citation type="journal article" date="2007" name="Science">
        <title>The Chlamydomonas genome reveals the evolution of key animal and plant functions.</title>
        <authorList>
            <person name="Merchant S.S."/>
            <person name="Prochnik S.E."/>
            <person name="Vallon O."/>
            <person name="Harris E.H."/>
            <person name="Karpowicz S.J."/>
            <person name="Witman G.B."/>
            <person name="Terry A."/>
            <person name="Salamov A."/>
            <person name="Fritz-Laylin L.K."/>
            <person name="Marechal-Drouard L."/>
            <person name="Marshall W.F."/>
            <person name="Qu L.H."/>
            <person name="Nelson D.R."/>
            <person name="Sanderfoot A.A."/>
            <person name="Spalding M.H."/>
            <person name="Kapitonov V.V."/>
            <person name="Ren Q."/>
            <person name="Ferris P."/>
            <person name="Lindquist E."/>
            <person name="Shapiro H."/>
            <person name="Lucas S.M."/>
            <person name="Grimwood J."/>
            <person name="Schmutz J."/>
            <person name="Cardol P."/>
            <person name="Cerutti H."/>
            <person name="Chanfreau G."/>
            <person name="Chen C.L."/>
            <person name="Cognat V."/>
            <person name="Croft M.T."/>
            <person name="Dent R."/>
            <person name="Dutcher S."/>
            <person name="Fernandez E."/>
            <person name="Fukuzawa H."/>
            <person name="Gonzalez-Ballester D."/>
            <person name="Gonzalez-Halphen D."/>
            <person name="Hallmann A."/>
            <person name="Hanikenne M."/>
            <person name="Hippler M."/>
            <person name="Inwood W."/>
            <person name="Jabbari K."/>
            <person name="Kalanon M."/>
            <person name="Kuras R."/>
            <person name="Lefebvre P.A."/>
            <person name="Lemaire S.D."/>
            <person name="Lobanov A.V."/>
            <person name="Lohr M."/>
            <person name="Manuell A."/>
            <person name="Meier I."/>
            <person name="Mets L."/>
            <person name="Mittag M."/>
            <person name="Mittelmeier T."/>
            <person name="Moroney J.V."/>
            <person name="Moseley J."/>
            <person name="Napoli C."/>
            <person name="Nedelcu A.M."/>
            <person name="Niyogi K."/>
            <person name="Novoselov S.V."/>
            <person name="Paulsen I.T."/>
            <person name="Pazour G."/>
            <person name="Purton S."/>
            <person name="Ral J.P."/>
            <person name="Riano-Pachon D.M."/>
            <person name="Riekhof W."/>
            <person name="Rymarquis L."/>
            <person name="Schroda M."/>
            <person name="Stern D."/>
            <person name="Umen J."/>
            <person name="Willows R."/>
            <person name="Wilson N."/>
            <person name="Zimmer S.L."/>
            <person name="Allmer J."/>
            <person name="Balk J."/>
            <person name="Bisova K."/>
            <person name="Chen C.J."/>
            <person name="Elias M."/>
            <person name="Gendler K."/>
            <person name="Hauser C."/>
            <person name="Lamb M.R."/>
            <person name="Ledford H."/>
            <person name="Long J.C."/>
            <person name="Minagawa J."/>
            <person name="Page M.D."/>
            <person name="Pan J."/>
            <person name="Pootakham W."/>
            <person name="Roje S."/>
            <person name="Rose A."/>
            <person name="Stahlberg E."/>
            <person name="Terauchi A.M."/>
            <person name="Yang P."/>
            <person name="Ball S."/>
            <person name="Bowler C."/>
            <person name="Dieckmann C.L."/>
            <person name="Gladyshev V.N."/>
            <person name="Green P."/>
            <person name="Jorgensen R."/>
            <person name="Mayfield S."/>
            <person name="Mueller-Roeber B."/>
            <person name="Rajamani S."/>
            <person name="Sayre R.T."/>
            <person name="Brokstein P."/>
            <person name="Dubchak I."/>
            <person name="Goodstein D."/>
            <person name="Hornick L."/>
            <person name="Huang Y.W."/>
            <person name="Jhaveri J."/>
            <person name="Luo Y."/>
            <person name="Martinez D."/>
            <person name="Ngau W.C."/>
            <person name="Otillar B."/>
            <person name="Poliakov A."/>
            <person name="Porter A."/>
            <person name="Szajkowski L."/>
            <person name="Werner G."/>
            <person name="Zhou K."/>
            <person name="Grigoriev I.V."/>
            <person name="Rokhsar D.S."/>
            <person name="Grossman A.R."/>
        </authorList>
    </citation>
    <scope>NUCLEOTIDE SEQUENCE [LARGE SCALE GENOMIC DNA]</scope>
    <source>
        <strain evidence="4">CC-503</strain>
    </source>
</reference>
<dbReference type="Proteomes" id="UP000006906">
    <property type="component" value="Chromosome 12"/>
</dbReference>
<dbReference type="PANTHER" id="PTHR10579:SF43">
    <property type="entry name" value="ZINC FINGER (C3HC4-TYPE RING FINGER) FAMILY PROTEIN"/>
    <property type="match status" value="1"/>
</dbReference>
<evidence type="ECO:0000256" key="1">
    <source>
        <dbReference type="SAM" id="MobiDB-lite"/>
    </source>
</evidence>
<dbReference type="InParanoid" id="A0A2K3D393"/>
<dbReference type="ExpressionAtlas" id="A0A2K3D393">
    <property type="expression patterns" value="differential"/>
</dbReference>
<keyword evidence="4" id="KW-1185">Reference proteome</keyword>
<feature type="compositionally biased region" description="Low complexity" evidence="1">
    <location>
        <begin position="591"/>
        <end position="603"/>
    </location>
</feature>
<sequence length="838" mass="85911">MSTTQSQNTAVGQLGASGAPDQNDTTNNYDTRIIAAAEAGDTLTQLPARIIAAAAANGNNIGGRLQPYGAAPNDTNGPLLPPPAPLRFHYQQQQVPQTAQAPQVLAHTPAAGGRVDGGGGGVGGFVRRMIGSLRRTGSGSHDPPQQQQQQQQAPTPLPQFQLGPGGPALHMLQARTRHASHRAGGSSGGGGDDQSGLGRQTSQQAIARAILAKASELPLTRRHELLAAAAADPALALVFSANTEQPVPPVSDLDGRLDKLLKQVKSQSPPSTDAPKQSQQSEQQPEQQQQQQPEEDEALTLRVVPEYVQYGLGEEAVRAVVSLKAVADVKQRAHVALTCVLDRSGSMSGERIALVRETCHFLIDQLTPDDYLGIVSYSGGVRADVPLLRMTPAARGLAHAMVDALEADGSTALYDGLVAGVRQQMEAEVEMKKLLGAAAAGGGGASRLVHSCFLFTDGEATDGPRDPTSILAGLAALQAPTDQHVTVHTFGFGAGHSVELLQAVADAQSGVYYYISCVDDIPSGFGDALGGLLAVVAKDVRVGVRAAPGINLTAFRSGGRVVGGAGGALASAAASAQARARSAAPHRQQRPGSAANGAGAAAAATPTPAVPTATAFNDMFAEESRECLLALALPASAASAAAATAAAGGATAAGGDDVVVLCHVDLEYTDVATGRRRQATAALTVARSAAPRPDDVLPAELVFVTAARFDTLDAIEAAEAAAAAATGSDVSAAHGLLDAHAARLLAAPIKGNATLSALATQTHSARASIRPRYEFNQEGVATVAGTKQALKQQRIGTSTMASPAMFAEYDHRAKANFRCTTSTSVQAKYSSRNAPSHP</sequence>
<dbReference type="InterPro" id="IPR002035">
    <property type="entry name" value="VWF_A"/>
</dbReference>
<dbReference type="AlphaFoldDB" id="A0A2K3D393"/>
<accession>A0A2K3D393</accession>
<feature type="region of interest" description="Disordered" evidence="1">
    <location>
        <begin position="264"/>
        <end position="298"/>
    </location>
</feature>
<dbReference type="SUPFAM" id="SSF53300">
    <property type="entry name" value="vWA-like"/>
    <property type="match status" value="1"/>
</dbReference>
<dbReference type="Pfam" id="PF00092">
    <property type="entry name" value="VWA"/>
    <property type="match status" value="1"/>
</dbReference>
<dbReference type="OMA" id="ANFRCTT"/>
<evidence type="ECO:0000313" key="4">
    <source>
        <dbReference type="Proteomes" id="UP000006906"/>
    </source>
</evidence>
<gene>
    <name evidence="3" type="ORF">CHLRE_12g500550v5</name>
</gene>
<dbReference type="OrthoDB" id="687730at2759"/>
<protein>
    <recommendedName>
        <fullName evidence="2">VWFA domain-containing protein</fullName>
    </recommendedName>
</protein>
<dbReference type="GeneID" id="5716380"/>
<dbReference type="PANTHER" id="PTHR10579">
    <property type="entry name" value="CALCIUM-ACTIVATED CHLORIDE CHANNEL REGULATOR"/>
    <property type="match status" value="1"/>
</dbReference>
<feature type="compositionally biased region" description="Polar residues" evidence="1">
    <location>
        <begin position="264"/>
        <end position="276"/>
    </location>
</feature>
<feature type="compositionally biased region" description="Low complexity" evidence="1">
    <location>
        <begin position="143"/>
        <end position="162"/>
    </location>
</feature>
<dbReference type="InterPro" id="IPR051266">
    <property type="entry name" value="CLCR"/>
</dbReference>
<dbReference type="EMBL" id="CM008973">
    <property type="protein sequence ID" value="PNW75005.1"/>
    <property type="molecule type" value="Genomic_DNA"/>
</dbReference>
<feature type="region of interest" description="Disordered" evidence="1">
    <location>
        <begin position="1"/>
        <end position="25"/>
    </location>
</feature>
<proteinExistence type="predicted"/>
<dbReference type="Gramene" id="PNW75005">
    <property type="protein sequence ID" value="PNW75005"/>
    <property type="gene ID" value="CHLRE_12g500550v5"/>
</dbReference>
<name>A0A2K3D393_CHLRE</name>
<dbReference type="Gene3D" id="3.40.50.410">
    <property type="entry name" value="von Willebrand factor, type A domain"/>
    <property type="match status" value="1"/>
</dbReference>
<feature type="region of interest" description="Disordered" evidence="1">
    <location>
        <begin position="134"/>
        <end position="202"/>
    </location>
</feature>
<dbReference type="PROSITE" id="PS50234">
    <property type="entry name" value="VWFA"/>
    <property type="match status" value="1"/>
</dbReference>
<organism evidence="3 4">
    <name type="scientific">Chlamydomonas reinhardtii</name>
    <name type="common">Chlamydomonas smithii</name>
    <dbReference type="NCBI Taxonomy" id="3055"/>
    <lineage>
        <taxon>Eukaryota</taxon>
        <taxon>Viridiplantae</taxon>
        <taxon>Chlorophyta</taxon>
        <taxon>core chlorophytes</taxon>
        <taxon>Chlorophyceae</taxon>
        <taxon>CS clade</taxon>
        <taxon>Chlamydomonadales</taxon>
        <taxon>Chlamydomonadaceae</taxon>
        <taxon>Chlamydomonas</taxon>
    </lineage>
</organism>
<dbReference type="KEGG" id="cre:CHLRE_12g500550v5"/>
<dbReference type="SMART" id="SM00327">
    <property type="entry name" value="VWA"/>
    <property type="match status" value="1"/>
</dbReference>
<feature type="domain" description="VWFA" evidence="2">
    <location>
        <begin position="336"/>
        <end position="536"/>
    </location>
</feature>
<dbReference type="RefSeq" id="XP_042918288.1">
    <property type="nucleotide sequence ID" value="XM_043068078.1"/>
</dbReference>
<dbReference type="InterPro" id="IPR036465">
    <property type="entry name" value="vWFA_dom_sf"/>
</dbReference>
<feature type="region of interest" description="Disordered" evidence="1">
    <location>
        <begin position="579"/>
        <end position="603"/>
    </location>
</feature>